<organism evidence="10 11">
    <name type="scientific">Streptomyces zingiberis</name>
    <dbReference type="NCBI Taxonomy" id="2053010"/>
    <lineage>
        <taxon>Bacteria</taxon>
        <taxon>Bacillati</taxon>
        <taxon>Actinomycetota</taxon>
        <taxon>Actinomycetes</taxon>
        <taxon>Kitasatosporales</taxon>
        <taxon>Streptomycetaceae</taxon>
        <taxon>Streptomyces</taxon>
    </lineage>
</organism>
<evidence type="ECO:0000259" key="9">
    <source>
        <dbReference type="Pfam" id="PF08544"/>
    </source>
</evidence>
<dbReference type="EMBL" id="JAATEN010000007">
    <property type="protein sequence ID" value="NJQ01133.1"/>
    <property type="molecule type" value="Genomic_DNA"/>
</dbReference>
<dbReference type="InterPro" id="IPR005917">
    <property type="entry name" value="Pmev_kinase_bact"/>
</dbReference>
<feature type="domain" description="GHMP kinase C-terminal" evidence="9">
    <location>
        <begin position="327"/>
        <end position="385"/>
    </location>
</feature>
<dbReference type="InterPro" id="IPR014721">
    <property type="entry name" value="Ribsml_uS5_D2-typ_fold_subgr"/>
</dbReference>
<dbReference type="InterPro" id="IPR036554">
    <property type="entry name" value="GHMP_kinase_C_sf"/>
</dbReference>
<dbReference type="NCBIfam" id="TIGR01220">
    <property type="entry name" value="Pmev_kin_Gr_pos"/>
    <property type="match status" value="1"/>
</dbReference>
<keyword evidence="5 10" id="KW-0418">Kinase</keyword>
<dbReference type="Pfam" id="PF00288">
    <property type="entry name" value="GHMP_kinases_N"/>
    <property type="match status" value="1"/>
</dbReference>
<protein>
    <recommendedName>
        <fullName evidence="2">phosphomevalonate kinase</fullName>
        <ecNumber evidence="2">2.7.4.2</ecNumber>
    </recommendedName>
</protein>
<dbReference type="Gene3D" id="3.30.70.890">
    <property type="entry name" value="GHMP kinase, C-terminal domain"/>
    <property type="match status" value="1"/>
</dbReference>
<keyword evidence="4" id="KW-0547">Nucleotide-binding</keyword>
<feature type="region of interest" description="Disordered" evidence="7">
    <location>
        <begin position="44"/>
        <end position="80"/>
    </location>
</feature>
<evidence type="ECO:0000256" key="7">
    <source>
        <dbReference type="SAM" id="MobiDB-lite"/>
    </source>
</evidence>
<evidence type="ECO:0000256" key="4">
    <source>
        <dbReference type="ARBA" id="ARBA00022741"/>
    </source>
</evidence>
<dbReference type="PRINTS" id="PR00959">
    <property type="entry name" value="MEVGALKINASE"/>
</dbReference>
<evidence type="ECO:0000259" key="8">
    <source>
        <dbReference type="Pfam" id="PF00288"/>
    </source>
</evidence>
<dbReference type="InterPro" id="IPR013750">
    <property type="entry name" value="GHMP_kinase_C_dom"/>
</dbReference>
<sequence>MARRVTRRAPGKLLVAGEYAVLEPGRPAVVVAVDRYVTVTAGDADGTVRTDHPAHPGSPAETAGSAPCGDAPASPGPGTADVIVDSDLVGHEVGLRRTPEGLRVLPGQGFPATAAVPAVLAHVVSAVETVEALAEAAPVGRRPLGPAAVRLTIRSDLHDGGVKTGLGSSAAVTVATVRALAEYHGTPLPDRECLRVALLAGVRVNAGPSGADLAAAACGGWVAYRAPDRRALLAGVRRDGVAATLAAPWPGFAVRPLPPPSGVTLHVGWSGSPASTPDLVAGLTAGPWWHSDARGRFLDDSEDCVTRMVRALEDDRPADLLASVRTARRLLDRLDGEAAQGVVTEPLRRLCEVAEACGAAAKPSGAGGGDCGIALLPGDGSAASAAPLHRRWREAGITPLPLAVAAGAGAATAPAPAGPSAPAAGSARPALSARSAPSAGSARSAPRAEAHPAGTGPQAGLPSPTPRGRIR</sequence>
<evidence type="ECO:0000313" key="11">
    <source>
        <dbReference type="Proteomes" id="UP000695264"/>
    </source>
</evidence>
<keyword evidence="11" id="KW-1185">Reference proteome</keyword>
<evidence type="ECO:0000256" key="5">
    <source>
        <dbReference type="ARBA" id="ARBA00022777"/>
    </source>
</evidence>
<dbReference type="Gene3D" id="3.30.230.10">
    <property type="match status" value="2"/>
</dbReference>
<dbReference type="RefSeq" id="WP_168101745.1">
    <property type="nucleotide sequence ID" value="NZ_JAATEN010000007.1"/>
</dbReference>
<gene>
    <name evidence="10" type="ORF">HCK00_11465</name>
</gene>
<dbReference type="PANTHER" id="PTHR31814">
    <property type="match status" value="1"/>
</dbReference>
<dbReference type="Proteomes" id="UP000695264">
    <property type="component" value="Unassembled WGS sequence"/>
</dbReference>
<dbReference type="InterPro" id="IPR035102">
    <property type="entry name" value="Phosphomevalonate_kinase"/>
</dbReference>
<keyword evidence="3 10" id="KW-0808">Transferase</keyword>
<feature type="compositionally biased region" description="Low complexity" evidence="7">
    <location>
        <begin position="411"/>
        <end position="447"/>
    </location>
</feature>
<feature type="domain" description="GHMP kinase N-terminal" evidence="8">
    <location>
        <begin position="129"/>
        <end position="220"/>
    </location>
</feature>
<evidence type="ECO:0000256" key="6">
    <source>
        <dbReference type="ARBA" id="ARBA00022840"/>
    </source>
</evidence>
<keyword evidence="6" id="KW-0067">ATP-binding</keyword>
<comment type="caution">
    <text evidence="10">The sequence shown here is derived from an EMBL/GenBank/DDBJ whole genome shotgun (WGS) entry which is preliminary data.</text>
</comment>
<name>A0ABX1BVP0_9ACTN</name>
<evidence type="ECO:0000256" key="2">
    <source>
        <dbReference type="ARBA" id="ARBA00012958"/>
    </source>
</evidence>
<evidence type="ECO:0000256" key="1">
    <source>
        <dbReference type="ARBA" id="ARBA00005017"/>
    </source>
</evidence>
<evidence type="ECO:0000256" key="3">
    <source>
        <dbReference type="ARBA" id="ARBA00022679"/>
    </source>
</evidence>
<feature type="region of interest" description="Disordered" evidence="7">
    <location>
        <begin position="411"/>
        <end position="471"/>
    </location>
</feature>
<dbReference type="SUPFAM" id="SSF54211">
    <property type="entry name" value="Ribosomal protein S5 domain 2-like"/>
    <property type="match status" value="1"/>
</dbReference>
<dbReference type="InterPro" id="IPR020568">
    <property type="entry name" value="Ribosomal_Su5_D2-typ_SF"/>
</dbReference>
<accession>A0ABX1BVP0</accession>
<dbReference type="Pfam" id="PF08544">
    <property type="entry name" value="GHMP_kinases_C"/>
    <property type="match status" value="1"/>
</dbReference>
<evidence type="ECO:0000313" key="10">
    <source>
        <dbReference type="EMBL" id="NJQ01133.1"/>
    </source>
</evidence>
<reference evidence="10 11" key="1">
    <citation type="submission" date="2020-03" db="EMBL/GenBank/DDBJ databases">
        <title>WGS of actinomycetes isolated from Thailand.</title>
        <authorList>
            <person name="Thawai C."/>
        </authorList>
    </citation>
    <scope>NUCLEOTIDE SEQUENCE [LARGE SCALE GENOMIC DNA]</scope>
    <source>
        <strain evidence="10 11">PLAI 1-29</strain>
    </source>
</reference>
<dbReference type="EC" id="2.7.4.2" evidence="2"/>
<dbReference type="GO" id="GO:0004631">
    <property type="term" value="F:phosphomevalonate kinase activity"/>
    <property type="evidence" value="ECO:0007669"/>
    <property type="project" value="UniProtKB-EC"/>
</dbReference>
<dbReference type="InterPro" id="IPR006204">
    <property type="entry name" value="GHMP_kinase_N_dom"/>
</dbReference>
<dbReference type="PANTHER" id="PTHR31814:SF2">
    <property type="entry name" value="PHOSPHOMEVALONATE KINASE"/>
    <property type="match status" value="1"/>
</dbReference>
<dbReference type="SUPFAM" id="SSF55060">
    <property type="entry name" value="GHMP Kinase, C-terminal domain"/>
    <property type="match status" value="1"/>
</dbReference>
<comment type="pathway">
    <text evidence="1">Isoprenoid biosynthesis; isopentenyl diphosphate biosynthesis via mevalonate pathway; isopentenyl diphosphate from (R)-mevalonate: step 2/3.</text>
</comment>
<proteinExistence type="predicted"/>